<organism evidence="1 2">
    <name type="scientific">Falsiroseomonas tokyonensis</name>
    <dbReference type="NCBI Taxonomy" id="430521"/>
    <lineage>
        <taxon>Bacteria</taxon>
        <taxon>Pseudomonadati</taxon>
        <taxon>Pseudomonadota</taxon>
        <taxon>Alphaproteobacteria</taxon>
        <taxon>Acetobacterales</taxon>
        <taxon>Roseomonadaceae</taxon>
        <taxon>Falsiroseomonas</taxon>
    </lineage>
</organism>
<sequence>MEEERIGGTGPLIGISIVSAAKRTDVFASYAEHSMERLLDSAREMDGKSDPNDGKLPSSEAIIRAALIDCGYEPDAEGVADEAGAEMPAPALRDMVCAVWEIWTGNGRGLDIEGSATTFERARSAARETWAPGITLEVWQAAALERLGHVSDEQRQAAAVAEAKALIEKREG</sequence>
<dbReference type="RefSeq" id="WP_216838362.1">
    <property type="nucleotide sequence ID" value="NZ_JAFNJS010000006.1"/>
</dbReference>
<keyword evidence="2" id="KW-1185">Reference proteome</keyword>
<protein>
    <submittedName>
        <fullName evidence="1">Uncharacterized protein</fullName>
    </submittedName>
</protein>
<accession>A0ABV7C0M2</accession>
<gene>
    <name evidence="1" type="ORF">ACFOD3_20460</name>
</gene>
<evidence type="ECO:0000313" key="1">
    <source>
        <dbReference type="EMBL" id="MFC3002283.1"/>
    </source>
</evidence>
<evidence type="ECO:0000313" key="2">
    <source>
        <dbReference type="Proteomes" id="UP001595420"/>
    </source>
</evidence>
<dbReference type="Proteomes" id="UP001595420">
    <property type="component" value="Unassembled WGS sequence"/>
</dbReference>
<comment type="caution">
    <text evidence="1">The sequence shown here is derived from an EMBL/GenBank/DDBJ whole genome shotgun (WGS) entry which is preliminary data.</text>
</comment>
<proteinExistence type="predicted"/>
<dbReference type="EMBL" id="JBHRSB010000006">
    <property type="protein sequence ID" value="MFC3002283.1"/>
    <property type="molecule type" value="Genomic_DNA"/>
</dbReference>
<name>A0ABV7C0M2_9PROT</name>
<reference evidence="2" key="1">
    <citation type="journal article" date="2019" name="Int. J. Syst. Evol. Microbiol.">
        <title>The Global Catalogue of Microorganisms (GCM) 10K type strain sequencing project: providing services to taxonomists for standard genome sequencing and annotation.</title>
        <authorList>
            <consortium name="The Broad Institute Genomics Platform"/>
            <consortium name="The Broad Institute Genome Sequencing Center for Infectious Disease"/>
            <person name="Wu L."/>
            <person name="Ma J."/>
        </authorList>
    </citation>
    <scope>NUCLEOTIDE SEQUENCE [LARGE SCALE GENOMIC DNA]</scope>
    <source>
        <strain evidence="2">CGMCC 1.16855</strain>
    </source>
</reference>